<reference evidence="3" key="2">
    <citation type="journal article" date="2009" name="Genome Res.">
        <title>Comparative genomic analyses of the human fungal pathogens Coccidioides and their relatives.</title>
        <authorList>
            <person name="Sharpton T.J."/>
            <person name="Stajich J.E."/>
            <person name="Rounsley S.D."/>
            <person name="Gardner M.J."/>
            <person name="Wortman J.R."/>
            <person name="Jordar V.S."/>
            <person name="Maiti R."/>
            <person name="Kodira C.D."/>
            <person name="Neafsey D.E."/>
            <person name="Zeng Q."/>
            <person name="Hung C.-Y."/>
            <person name="McMahan C."/>
            <person name="Muszewska A."/>
            <person name="Grynberg M."/>
            <person name="Mandel M.A."/>
            <person name="Kellner E.M."/>
            <person name="Barker B.M."/>
            <person name="Galgiani J.N."/>
            <person name="Orbach M.J."/>
            <person name="Kirkland T.N."/>
            <person name="Cole G.T."/>
            <person name="Henn M.R."/>
            <person name="Birren B.W."/>
            <person name="Taylor J.W."/>
        </authorList>
    </citation>
    <scope>NUCLEOTIDE SEQUENCE [LARGE SCALE GENOMIC DNA]</scope>
    <source>
        <strain evidence="3">RMSCC 3488</strain>
    </source>
</reference>
<reference evidence="3" key="3">
    <citation type="journal article" date="2010" name="Genome Res.">
        <title>Population genomic sequencing of Coccidioides fungi reveals recent hybridization and transposon control.</title>
        <authorList>
            <person name="Neafsey D.E."/>
            <person name="Barker B.M."/>
            <person name="Sharpton T.J."/>
            <person name="Stajich J.E."/>
            <person name="Park D.J."/>
            <person name="Whiston E."/>
            <person name="Hung C.-Y."/>
            <person name="McMahan C."/>
            <person name="White J."/>
            <person name="Sykes S."/>
            <person name="Heiman D."/>
            <person name="Young S."/>
            <person name="Zeng Q."/>
            <person name="Abouelleil A."/>
            <person name="Aftuck L."/>
            <person name="Bessette D."/>
            <person name="Brown A."/>
            <person name="FitzGerald M."/>
            <person name="Lui A."/>
            <person name="Macdonald J.P."/>
            <person name="Priest M."/>
            <person name="Orbach M.J."/>
            <person name="Galgiani J.N."/>
            <person name="Kirkland T.N."/>
            <person name="Cole G.T."/>
            <person name="Birren B.W."/>
            <person name="Henn M.R."/>
            <person name="Taylor J.W."/>
            <person name="Rounsley S.D."/>
        </authorList>
    </citation>
    <scope>NUCLEOTIDE SEQUENCE [LARGE SCALE GENOMIC DNA]</scope>
    <source>
        <strain evidence="3">RMSCC 3488</strain>
    </source>
</reference>
<dbReference type="EMBL" id="DS268109">
    <property type="protein sequence ID" value="KMM64487.1"/>
    <property type="molecule type" value="Genomic_DNA"/>
</dbReference>
<gene>
    <name evidence="2" type="ORF">CPAG_00839</name>
</gene>
<organism evidence="2 3">
    <name type="scientific">Coccidioides posadasii RMSCC 3488</name>
    <dbReference type="NCBI Taxonomy" id="454284"/>
    <lineage>
        <taxon>Eukaryota</taxon>
        <taxon>Fungi</taxon>
        <taxon>Dikarya</taxon>
        <taxon>Ascomycota</taxon>
        <taxon>Pezizomycotina</taxon>
        <taxon>Eurotiomycetes</taxon>
        <taxon>Eurotiomycetidae</taxon>
        <taxon>Onygenales</taxon>
        <taxon>Onygenaceae</taxon>
        <taxon>Coccidioides</taxon>
    </lineage>
</organism>
<protein>
    <submittedName>
        <fullName evidence="2">FRNE protein</fullName>
    </submittedName>
</protein>
<proteinExistence type="predicted"/>
<dbReference type="SUPFAM" id="SSF52833">
    <property type="entry name" value="Thioredoxin-like"/>
    <property type="match status" value="1"/>
</dbReference>
<dbReference type="PANTHER" id="PTHR13887:SF41">
    <property type="entry name" value="THIOREDOXIN SUPERFAMILY PROTEIN"/>
    <property type="match status" value="1"/>
</dbReference>
<dbReference type="OrthoDB" id="1930760at2759"/>
<name>A0A0J6HZR6_COCPO</name>
<sequence>MTNFSIKIVSDTVCPWCYVGKKRLEKAIKLYRAAHPESNDTFSISWFPFYLNPNSPKSGIDKQAYYHQRFGPERTRMMQSRLEQVGQAEGINFKFGGRTGNTRDSHRLIQLAKTRGEDTQTRVVEELFAAYFENEGDITSHDTLTKAAVKAGLGEAEVKAWLESDQGGPEVDKEVQDAQRSFVSGVPNFTIQGKYEIGGAEDPQAFLEIFETIKKG</sequence>
<evidence type="ECO:0000313" key="2">
    <source>
        <dbReference type="EMBL" id="KMM64487.1"/>
    </source>
</evidence>
<evidence type="ECO:0000313" key="3">
    <source>
        <dbReference type="Proteomes" id="UP000054567"/>
    </source>
</evidence>
<dbReference type="Gene3D" id="3.40.30.10">
    <property type="entry name" value="Glutaredoxin"/>
    <property type="match status" value="1"/>
</dbReference>
<evidence type="ECO:0000259" key="1">
    <source>
        <dbReference type="Pfam" id="PF01323"/>
    </source>
</evidence>
<dbReference type="AlphaFoldDB" id="A0A0J6HZR6"/>
<dbReference type="Proteomes" id="UP000054567">
    <property type="component" value="Unassembled WGS sequence"/>
</dbReference>
<accession>A0A0J6HZR6</accession>
<dbReference type="VEuPathDB" id="FungiDB:CPAG_00839"/>
<reference evidence="2 3" key="1">
    <citation type="submission" date="2007-06" db="EMBL/GenBank/DDBJ databases">
        <title>The Genome Sequence of Coccidioides posadasii RMSCC_3488.</title>
        <authorList>
            <consortium name="Coccidioides Genome Resources Consortium"/>
            <consortium name="The Broad Institute Genome Sequencing Platform"/>
            <person name="Henn M.R."/>
            <person name="Sykes S."/>
            <person name="Young S."/>
            <person name="Jaffe D."/>
            <person name="Berlin A."/>
            <person name="Alvarez P."/>
            <person name="Butler J."/>
            <person name="Gnerre S."/>
            <person name="Grabherr M."/>
            <person name="Mauceli E."/>
            <person name="Brockman W."/>
            <person name="Kodira C."/>
            <person name="Alvarado L."/>
            <person name="Zeng Q."/>
            <person name="Crawford M."/>
            <person name="Antoine C."/>
            <person name="Devon K."/>
            <person name="Galgiani J."/>
            <person name="Orsborn K."/>
            <person name="Lewis M.L."/>
            <person name="Nusbaum C."/>
            <person name="Galagan J."/>
            <person name="Birren B."/>
        </authorList>
    </citation>
    <scope>NUCLEOTIDE SEQUENCE [LARGE SCALE GENOMIC DNA]</scope>
    <source>
        <strain evidence="2 3">RMSCC 3488</strain>
    </source>
</reference>
<dbReference type="InterPro" id="IPR001853">
    <property type="entry name" value="DSBA-like_thioredoxin_dom"/>
</dbReference>
<dbReference type="GO" id="GO:0016491">
    <property type="term" value="F:oxidoreductase activity"/>
    <property type="evidence" value="ECO:0007669"/>
    <property type="project" value="InterPro"/>
</dbReference>
<dbReference type="PANTHER" id="PTHR13887">
    <property type="entry name" value="GLUTATHIONE S-TRANSFERASE KAPPA"/>
    <property type="match status" value="1"/>
</dbReference>
<dbReference type="InterPro" id="IPR036249">
    <property type="entry name" value="Thioredoxin-like_sf"/>
</dbReference>
<feature type="domain" description="DSBA-like thioredoxin" evidence="1">
    <location>
        <begin position="6"/>
        <end position="208"/>
    </location>
</feature>
<dbReference type="Pfam" id="PF01323">
    <property type="entry name" value="DSBA"/>
    <property type="match status" value="1"/>
</dbReference>
<dbReference type="CDD" id="cd03024">
    <property type="entry name" value="DsbA_FrnE"/>
    <property type="match status" value="1"/>
</dbReference>